<dbReference type="Gene3D" id="3.30.1490.110">
    <property type="match status" value="1"/>
</dbReference>
<accession>A0A9D1CL99</accession>
<feature type="domain" description="SHS2" evidence="1">
    <location>
        <begin position="5"/>
        <end position="188"/>
    </location>
</feature>
<dbReference type="InterPro" id="IPR043129">
    <property type="entry name" value="ATPase_NBD"/>
</dbReference>
<dbReference type="InterPro" id="IPR050696">
    <property type="entry name" value="FtsA/MreB"/>
</dbReference>
<comment type="caution">
    <text evidence="2">The sequence shown here is derived from an EMBL/GenBank/DDBJ whole genome shotgun (WGS) entry which is preliminary data.</text>
</comment>
<gene>
    <name evidence="2" type="ORF">IAC85_02375</name>
</gene>
<dbReference type="EMBL" id="DVFU01000049">
    <property type="protein sequence ID" value="HIQ64564.1"/>
    <property type="molecule type" value="Genomic_DNA"/>
</dbReference>
<dbReference type="PANTHER" id="PTHR32432">
    <property type="entry name" value="CELL DIVISION PROTEIN FTSA-RELATED"/>
    <property type="match status" value="1"/>
</dbReference>
<reference evidence="2" key="1">
    <citation type="submission" date="2020-10" db="EMBL/GenBank/DDBJ databases">
        <authorList>
            <person name="Gilroy R."/>
        </authorList>
    </citation>
    <scope>NUCLEOTIDE SEQUENCE</scope>
    <source>
        <strain evidence="2">CHK165-10780</strain>
    </source>
</reference>
<dbReference type="Gene3D" id="3.30.420.40">
    <property type="match status" value="2"/>
</dbReference>
<name>A0A9D1CL99_9FIRM</name>
<dbReference type="Pfam" id="PF02491">
    <property type="entry name" value="SHS2_FTSA"/>
    <property type="match status" value="1"/>
</dbReference>
<dbReference type="GO" id="GO:0051301">
    <property type="term" value="P:cell division"/>
    <property type="evidence" value="ECO:0007669"/>
    <property type="project" value="InterPro"/>
</dbReference>
<evidence type="ECO:0000313" key="3">
    <source>
        <dbReference type="Proteomes" id="UP000886725"/>
    </source>
</evidence>
<organism evidence="2 3">
    <name type="scientific">Candidatus Faecenecus gallistercoris</name>
    <dbReference type="NCBI Taxonomy" id="2840793"/>
    <lineage>
        <taxon>Bacteria</taxon>
        <taxon>Bacillati</taxon>
        <taxon>Bacillota</taxon>
        <taxon>Bacillota incertae sedis</taxon>
        <taxon>Candidatus Faecenecus</taxon>
    </lineage>
</organism>
<dbReference type="Proteomes" id="UP000886725">
    <property type="component" value="Unassembled WGS sequence"/>
</dbReference>
<dbReference type="SUPFAM" id="SSF53067">
    <property type="entry name" value="Actin-like ATPase domain"/>
    <property type="match status" value="2"/>
</dbReference>
<dbReference type="PANTHER" id="PTHR32432:SF4">
    <property type="entry name" value="CELL DIVISION PROTEIN FTSA"/>
    <property type="match status" value="1"/>
</dbReference>
<dbReference type="Pfam" id="PF14450">
    <property type="entry name" value="FtsA"/>
    <property type="match status" value="1"/>
</dbReference>
<dbReference type="AlphaFoldDB" id="A0A9D1CL99"/>
<dbReference type="GO" id="GO:0032153">
    <property type="term" value="C:cell division site"/>
    <property type="evidence" value="ECO:0007669"/>
    <property type="project" value="TreeGrafter"/>
</dbReference>
<dbReference type="GO" id="GO:0009898">
    <property type="term" value="C:cytoplasmic side of plasma membrane"/>
    <property type="evidence" value="ECO:0007669"/>
    <property type="project" value="TreeGrafter"/>
</dbReference>
<reference evidence="2" key="2">
    <citation type="journal article" date="2021" name="PeerJ">
        <title>Extensive microbial diversity within the chicken gut microbiome revealed by metagenomics and culture.</title>
        <authorList>
            <person name="Gilroy R."/>
            <person name="Ravi A."/>
            <person name="Getino M."/>
            <person name="Pursley I."/>
            <person name="Horton D.L."/>
            <person name="Alikhan N.F."/>
            <person name="Baker D."/>
            <person name="Gharbi K."/>
            <person name="Hall N."/>
            <person name="Watson M."/>
            <person name="Adriaenssens E.M."/>
            <person name="Foster-Nyarko E."/>
            <person name="Jarju S."/>
            <person name="Secka A."/>
            <person name="Antonio M."/>
            <person name="Oren A."/>
            <person name="Chaudhuri R.R."/>
            <person name="La Ragione R."/>
            <person name="Hildebrand F."/>
            <person name="Pallen M.J."/>
        </authorList>
    </citation>
    <scope>NUCLEOTIDE SEQUENCE</scope>
    <source>
        <strain evidence="2">CHK165-10780</strain>
    </source>
</reference>
<dbReference type="InterPro" id="IPR003494">
    <property type="entry name" value="SHS2_FtsA"/>
</dbReference>
<proteinExistence type="predicted"/>
<dbReference type="SMART" id="SM00842">
    <property type="entry name" value="FtsA"/>
    <property type="match status" value="1"/>
</dbReference>
<evidence type="ECO:0000259" key="1">
    <source>
        <dbReference type="SMART" id="SM00842"/>
    </source>
</evidence>
<evidence type="ECO:0000313" key="2">
    <source>
        <dbReference type="EMBL" id="HIQ64564.1"/>
    </source>
</evidence>
<sequence length="416" mass="45991">MKKVLTGIDIGSDLIKIVVTEVYENHFYTLAATNVHTSGVKKGLITDSLAVIDSLKEGLKEIKEMLGIQITKAIITIPSNDRELSITSGEAEIMGEEQMVTATDILACLQDATTHKVSDDRELVTVIPIAFHIDGAKDGVKNPIGMTGSMLSAKVVIGTVPRENITPIMNIMKQAGIEVVDYVFGETGDYYAARTKELDSKVGAIINIGYDTMKVAVYNKGIMIKNEIVETGARTVDQDMMYMYKINRKTARKIRKEFAVASRKYASESEKITVTNKFGEEVTIDQMELASVIEARLLDLLSLAKKQINILTNREISYIIITGGISEMLGFKYVSTMALKDVASVLNMTSMGIRNNIFSSAFGITQYLNDKLSLRGKDYSMVNDVESNELVTPEKKTTTITNESIINKVFGYFFDK</sequence>
<protein>
    <recommendedName>
        <fullName evidence="1">SHS2 domain-containing protein</fullName>
    </recommendedName>
</protein>